<proteinExistence type="predicted"/>
<organism evidence="1 2">
    <name type="scientific">Steinernema hermaphroditum</name>
    <dbReference type="NCBI Taxonomy" id="289476"/>
    <lineage>
        <taxon>Eukaryota</taxon>
        <taxon>Metazoa</taxon>
        <taxon>Ecdysozoa</taxon>
        <taxon>Nematoda</taxon>
        <taxon>Chromadorea</taxon>
        <taxon>Rhabditida</taxon>
        <taxon>Tylenchina</taxon>
        <taxon>Panagrolaimomorpha</taxon>
        <taxon>Strongyloidoidea</taxon>
        <taxon>Steinernematidae</taxon>
        <taxon>Steinernema</taxon>
    </lineage>
</organism>
<dbReference type="Proteomes" id="UP001175271">
    <property type="component" value="Unassembled WGS sequence"/>
</dbReference>
<evidence type="ECO:0000313" key="2">
    <source>
        <dbReference type="Proteomes" id="UP001175271"/>
    </source>
</evidence>
<dbReference type="EMBL" id="JAUCMV010000003">
    <property type="protein sequence ID" value="KAK0413358.1"/>
    <property type="molecule type" value="Genomic_DNA"/>
</dbReference>
<comment type="caution">
    <text evidence="1">The sequence shown here is derived from an EMBL/GenBank/DDBJ whole genome shotgun (WGS) entry which is preliminary data.</text>
</comment>
<keyword evidence="2" id="KW-1185">Reference proteome</keyword>
<gene>
    <name evidence="1" type="ORF">QR680_006755</name>
</gene>
<name>A0AA39LXL3_9BILA</name>
<sequence length="99" mass="11087">MKSGVLGVQDLVKLPIKWGALTLVEHHVTVSEAMFFTIDNVFPFHSAHAPRILAMERILAMQTILAMDGMAMESELHACQLSDLLFTKLNMYHRVAFCG</sequence>
<dbReference type="AlphaFoldDB" id="A0AA39LXL3"/>
<protein>
    <submittedName>
        <fullName evidence="1">Uncharacterized protein</fullName>
    </submittedName>
</protein>
<reference evidence="1" key="1">
    <citation type="submission" date="2023-06" db="EMBL/GenBank/DDBJ databases">
        <title>Genomic analysis of the entomopathogenic nematode Steinernema hermaphroditum.</title>
        <authorList>
            <person name="Schwarz E.M."/>
            <person name="Heppert J.K."/>
            <person name="Baniya A."/>
            <person name="Schwartz H.T."/>
            <person name="Tan C.-H."/>
            <person name="Antoshechkin I."/>
            <person name="Sternberg P.W."/>
            <person name="Goodrich-Blair H."/>
            <person name="Dillman A.R."/>
        </authorList>
    </citation>
    <scope>NUCLEOTIDE SEQUENCE</scope>
    <source>
        <strain evidence="1">PS9179</strain>
        <tissue evidence="1">Whole animal</tissue>
    </source>
</reference>
<evidence type="ECO:0000313" key="1">
    <source>
        <dbReference type="EMBL" id="KAK0413358.1"/>
    </source>
</evidence>
<accession>A0AA39LXL3</accession>